<evidence type="ECO:0000256" key="1">
    <source>
        <dbReference type="SAM" id="MobiDB-lite"/>
    </source>
</evidence>
<reference evidence="2" key="1">
    <citation type="submission" date="2023-06" db="EMBL/GenBank/DDBJ databases">
        <title>Genome-scale phylogeny and comparative genomics of the fungal order Sordariales.</title>
        <authorList>
            <consortium name="Lawrence Berkeley National Laboratory"/>
            <person name="Hensen N."/>
            <person name="Bonometti L."/>
            <person name="Westerberg I."/>
            <person name="Brannstrom I.O."/>
            <person name="Guillou S."/>
            <person name="Cros-Aarteil S."/>
            <person name="Calhoun S."/>
            <person name="Haridas S."/>
            <person name="Kuo A."/>
            <person name="Mondo S."/>
            <person name="Pangilinan J."/>
            <person name="Riley R."/>
            <person name="LaButti K."/>
            <person name="Andreopoulos B."/>
            <person name="Lipzen A."/>
            <person name="Chen C."/>
            <person name="Yanf M."/>
            <person name="Daum C."/>
            <person name="Ng V."/>
            <person name="Clum A."/>
            <person name="Steindorff A."/>
            <person name="Ohm R."/>
            <person name="Martin F."/>
            <person name="Silar P."/>
            <person name="Natvig D."/>
            <person name="Lalanne C."/>
            <person name="Gautier V."/>
            <person name="Ament-velasquez S.L."/>
            <person name="Kruys A."/>
            <person name="Hutchinson M.I."/>
            <person name="Powell A.J."/>
            <person name="Barry K."/>
            <person name="Miller A.N."/>
            <person name="Grigoriev I.V."/>
            <person name="Debuchy R."/>
            <person name="Gladieux P."/>
            <person name="Thoren M.H."/>
            <person name="Johannesson H."/>
        </authorList>
    </citation>
    <scope>NUCLEOTIDE SEQUENCE</scope>
    <source>
        <strain evidence="2">SMH3187-1</strain>
    </source>
</reference>
<protein>
    <submittedName>
        <fullName evidence="2">Uncharacterized protein</fullName>
    </submittedName>
</protein>
<dbReference type="AlphaFoldDB" id="A0AA40F4P6"/>
<feature type="compositionally biased region" description="Low complexity" evidence="1">
    <location>
        <begin position="96"/>
        <end position="109"/>
    </location>
</feature>
<proteinExistence type="predicted"/>
<sequence length="261" mass="29424">MGRKAGPHVAVGKPSAKRERSPAPNTHSCQFLEIDDSHQRVRKTTRSASPKDLSRTGPLDQRDMVCSPADPQIRRNADRPPPGRASLAWDDIPILSSTAGSTCSSDSDAVQQSTDSDSDSLVIVTNSGGSHRQQRTRKCPFYIRDPHRHQRCARVDLSPGHLFTDHLFQWHLHLPVCWRCGKMFKYVAQRNAHVVLGECELVEPLPTFEGVSEGTLYELEALISSWDRDVLQMSDEEKHARIWELVFPRESLHSVSSTRER</sequence>
<organism evidence="2 3">
    <name type="scientific">Schizothecium vesticola</name>
    <dbReference type="NCBI Taxonomy" id="314040"/>
    <lineage>
        <taxon>Eukaryota</taxon>
        <taxon>Fungi</taxon>
        <taxon>Dikarya</taxon>
        <taxon>Ascomycota</taxon>
        <taxon>Pezizomycotina</taxon>
        <taxon>Sordariomycetes</taxon>
        <taxon>Sordariomycetidae</taxon>
        <taxon>Sordariales</taxon>
        <taxon>Schizotheciaceae</taxon>
        <taxon>Schizothecium</taxon>
    </lineage>
</organism>
<keyword evidence="3" id="KW-1185">Reference proteome</keyword>
<evidence type="ECO:0000313" key="3">
    <source>
        <dbReference type="Proteomes" id="UP001172155"/>
    </source>
</evidence>
<feature type="region of interest" description="Disordered" evidence="1">
    <location>
        <begin position="1"/>
        <end position="136"/>
    </location>
</feature>
<gene>
    <name evidence="2" type="ORF">B0T18DRAFT_401171</name>
</gene>
<evidence type="ECO:0000313" key="2">
    <source>
        <dbReference type="EMBL" id="KAK0750846.1"/>
    </source>
</evidence>
<accession>A0AA40F4P6</accession>
<comment type="caution">
    <text evidence="2">The sequence shown here is derived from an EMBL/GenBank/DDBJ whole genome shotgun (WGS) entry which is preliminary data.</text>
</comment>
<name>A0AA40F4P6_9PEZI</name>
<dbReference type="Proteomes" id="UP001172155">
    <property type="component" value="Unassembled WGS sequence"/>
</dbReference>
<dbReference type="EMBL" id="JAUKUD010000002">
    <property type="protein sequence ID" value="KAK0750846.1"/>
    <property type="molecule type" value="Genomic_DNA"/>
</dbReference>